<evidence type="ECO:0000256" key="1">
    <source>
        <dbReference type="ARBA" id="ARBA00004167"/>
    </source>
</evidence>
<dbReference type="FunFam" id="1.10.510.10:FF:001424">
    <property type="entry name" value="Protein kinase superfamily protein"/>
    <property type="match status" value="1"/>
</dbReference>
<dbReference type="SUPFAM" id="SSF56112">
    <property type="entry name" value="Protein kinase-like (PK-like)"/>
    <property type="match status" value="1"/>
</dbReference>
<keyword evidence="8" id="KW-1185">Reference proteome</keyword>
<keyword evidence="3" id="KW-0732">Signal</keyword>
<dbReference type="InterPro" id="IPR008271">
    <property type="entry name" value="Ser/Thr_kinase_AS"/>
</dbReference>
<dbReference type="GO" id="GO:0016020">
    <property type="term" value="C:membrane"/>
    <property type="evidence" value="ECO:0007669"/>
    <property type="project" value="UniProtKB-SubCell"/>
</dbReference>
<organism evidence="7 8">
    <name type="scientific">Morella rubra</name>
    <name type="common">Chinese bayberry</name>
    <dbReference type="NCBI Taxonomy" id="262757"/>
    <lineage>
        <taxon>Eukaryota</taxon>
        <taxon>Viridiplantae</taxon>
        <taxon>Streptophyta</taxon>
        <taxon>Embryophyta</taxon>
        <taxon>Tracheophyta</taxon>
        <taxon>Spermatophyta</taxon>
        <taxon>Magnoliopsida</taxon>
        <taxon>eudicotyledons</taxon>
        <taxon>Gunneridae</taxon>
        <taxon>Pentapetalae</taxon>
        <taxon>rosids</taxon>
        <taxon>fabids</taxon>
        <taxon>Fagales</taxon>
        <taxon>Myricaceae</taxon>
        <taxon>Morella</taxon>
    </lineage>
</organism>
<feature type="domain" description="Protein kinase" evidence="6">
    <location>
        <begin position="1"/>
        <end position="122"/>
    </location>
</feature>
<dbReference type="InterPro" id="IPR011009">
    <property type="entry name" value="Kinase-like_dom_sf"/>
</dbReference>
<reference evidence="7 8" key="1">
    <citation type="journal article" date="2019" name="Plant Biotechnol. J.">
        <title>The red bayberry genome and genetic basis of sex determination.</title>
        <authorList>
            <person name="Jia H.M."/>
            <person name="Jia H.J."/>
            <person name="Cai Q.L."/>
            <person name="Wang Y."/>
            <person name="Zhao H.B."/>
            <person name="Yang W.F."/>
            <person name="Wang G.Y."/>
            <person name="Li Y.H."/>
            <person name="Zhan D.L."/>
            <person name="Shen Y.T."/>
            <person name="Niu Q.F."/>
            <person name="Chang L."/>
            <person name="Qiu J."/>
            <person name="Zhao L."/>
            <person name="Xie H.B."/>
            <person name="Fu W.Y."/>
            <person name="Jin J."/>
            <person name="Li X.W."/>
            <person name="Jiao Y."/>
            <person name="Zhou C.C."/>
            <person name="Tu T."/>
            <person name="Chai C.Y."/>
            <person name="Gao J.L."/>
            <person name="Fan L.J."/>
            <person name="van de Weg E."/>
            <person name="Wang J.Y."/>
            <person name="Gao Z.S."/>
        </authorList>
    </citation>
    <scope>NUCLEOTIDE SEQUENCE [LARGE SCALE GENOMIC DNA]</scope>
    <source>
        <tissue evidence="7">Leaves</tissue>
    </source>
</reference>
<gene>
    <name evidence="7" type="ORF">CJ030_MR3G019057</name>
</gene>
<dbReference type="PANTHER" id="PTHR47974">
    <property type="entry name" value="OS07G0415500 PROTEIN"/>
    <property type="match status" value="1"/>
</dbReference>
<keyword evidence="4" id="KW-1133">Transmembrane helix</keyword>
<accession>A0A6A1W528</accession>
<evidence type="ECO:0000256" key="2">
    <source>
        <dbReference type="ARBA" id="ARBA00022692"/>
    </source>
</evidence>
<dbReference type="PROSITE" id="PS50011">
    <property type="entry name" value="PROTEIN_KINASE_DOM"/>
    <property type="match status" value="1"/>
</dbReference>
<dbReference type="GO" id="GO:0005524">
    <property type="term" value="F:ATP binding"/>
    <property type="evidence" value="ECO:0007669"/>
    <property type="project" value="InterPro"/>
</dbReference>
<dbReference type="Gene3D" id="1.10.510.10">
    <property type="entry name" value="Transferase(Phosphotransferase) domain 1"/>
    <property type="match status" value="2"/>
</dbReference>
<sequence length="122" mass="13659">MEHGSLADHLSSGALDWEKRFEIALGAANGLAYLHEECLEWILHCDIKSQNILLDANYRPKVADLGLSKILNRDPMMAGKYDMAKMGVLINVALQCVEEDKDARPTMSQVVEMLLCRKDELA</sequence>
<evidence type="ECO:0000256" key="4">
    <source>
        <dbReference type="ARBA" id="ARBA00022989"/>
    </source>
</evidence>
<evidence type="ECO:0000313" key="8">
    <source>
        <dbReference type="Proteomes" id="UP000516437"/>
    </source>
</evidence>
<name>A0A6A1W528_9ROSI</name>
<comment type="caution">
    <text evidence="7">The sequence shown here is derived from an EMBL/GenBank/DDBJ whole genome shotgun (WGS) entry which is preliminary data.</text>
</comment>
<evidence type="ECO:0000256" key="5">
    <source>
        <dbReference type="ARBA" id="ARBA00023136"/>
    </source>
</evidence>
<dbReference type="InterPro" id="IPR000719">
    <property type="entry name" value="Prot_kinase_dom"/>
</dbReference>
<dbReference type="EMBL" id="RXIC02000021">
    <property type="protein sequence ID" value="KAB1220311.1"/>
    <property type="molecule type" value="Genomic_DNA"/>
</dbReference>
<dbReference type="AlphaFoldDB" id="A0A6A1W528"/>
<dbReference type="GO" id="GO:0004672">
    <property type="term" value="F:protein kinase activity"/>
    <property type="evidence" value="ECO:0007669"/>
    <property type="project" value="InterPro"/>
</dbReference>
<protein>
    <submittedName>
        <fullName evidence="7">Putative receptor protein kinase ZmPK1</fullName>
    </submittedName>
</protein>
<dbReference type="OrthoDB" id="2015071at2759"/>
<keyword evidence="2" id="KW-0812">Transmembrane</keyword>
<evidence type="ECO:0000313" key="7">
    <source>
        <dbReference type="EMBL" id="KAB1220311.1"/>
    </source>
</evidence>
<keyword evidence="7" id="KW-0808">Transferase</keyword>
<evidence type="ECO:0000259" key="6">
    <source>
        <dbReference type="PROSITE" id="PS50011"/>
    </source>
</evidence>
<keyword evidence="7" id="KW-0675">Receptor</keyword>
<dbReference type="Proteomes" id="UP000516437">
    <property type="component" value="Chromosome 3"/>
</dbReference>
<keyword evidence="7" id="KW-0418">Kinase</keyword>
<evidence type="ECO:0000256" key="3">
    <source>
        <dbReference type="ARBA" id="ARBA00022729"/>
    </source>
</evidence>
<keyword evidence="5" id="KW-0472">Membrane</keyword>
<dbReference type="Pfam" id="PF00069">
    <property type="entry name" value="Pkinase"/>
    <property type="match status" value="1"/>
</dbReference>
<dbReference type="PROSITE" id="PS00108">
    <property type="entry name" value="PROTEIN_KINASE_ST"/>
    <property type="match status" value="1"/>
</dbReference>
<proteinExistence type="predicted"/>
<comment type="subcellular location">
    <subcellularLocation>
        <location evidence="1">Membrane</location>
        <topology evidence="1">Single-pass membrane protein</topology>
    </subcellularLocation>
</comment>
<dbReference type="PANTHER" id="PTHR47974:SF3">
    <property type="entry name" value="RECEPTOR-LIKE SERINE_THREONINE-PROTEIN KINASE"/>
    <property type="match status" value="1"/>
</dbReference>